<evidence type="ECO:0000256" key="2">
    <source>
        <dbReference type="ARBA" id="ARBA00006576"/>
    </source>
</evidence>
<accession>A0ABT9XJC4</accession>
<dbReference type="PANTHER" id="PTHR11086:SF18">
    <property type="entry name" value="DEOXYCYTIDYLATE DEAMINASE"/>
    <property type="match status" value="1"/>
</dbReference>
<dbReference type="Gene3D" id="3.40.140.10">
    <property type="entry name" value="Cytidine Deaminase, domain 2"/>
    <property type="match status" value="1"/>
</dbReference>
<keyword evidence="4 7" id="KW-0378">Hydrolase</keyword>
<dbReference type="SUPFAM" id="SSF53927">
    <property type="entry name" value="Cytidine deaminase-like"/>
    <property type="match status" value="1"/>
</dbReference>
<keyword evidence="3" id="KW-0479">Metal-binding</keyword>
<dbReference type="CDD" id="cd01286">
    <property type="entry name" value="deoxycytidylate_deaminase"/>
    <property type="match status" value="1"/>
</dbReference>
<dbReference type="PIRSF" id="PIRSF006019">
    <property type="entry name" value="dCMP_deaminase"/>
    <property type="match status" value="1"/>
</dbReference>
<evidence type="ECO:0000313" key="8">
    <source>
        <dbReference type="Proteomes" id="UP001232973"/>
    </source>
</evidence>
<sequence>MATSEHSRHSTRMSWHEFFASQSRVMAARSTCARLAVGCVIVREKRMIASGYNGSIHGDEHCTEVGCKMVDGHCVRAIHAEQNALLQCARFGIATEGADLYVTHLPCLHCTKSLIQAGIKTVYYETAYRPDPYAAELLARAGVPVIQVQSNLALLVQPDGQCSK</sequence>
<evidence type="ECO:0000256" key="1">
    <source>
        <dbReference type="ARBA" id="ARBA00001947"/>
    </source>
</evidence>
<dbReference type="PANTHER" id="PTHR11086">
    <property type="entry name" value="DEOXYCYTIDYLATE DEAMINASE-RELATED"/>
    <property type="match status" value="1"/>
</dbReference>
<dbReference type="InterPro" id="IPR035105">
    <property type="entry name" value="Deoxycytidylate_deaminase_dom"/>
</dbReference>
<dbReference type="InterPro" id="IPR016192">
    <property type="entry name" value="APOBEC/CMP_deaminase_Zn-bd"/>
</dbReference>
<dbReference type="EMBL" id="JAUSTP010000015">
    <property type="protein sequence ID" value="MDQ0190144.1"/>
    <property type="molecule type" value="Genomic_DNA"/>
</dbReference>
<dbReference type="InterPro" id="IPR016473">
    <property type="entry name" value="dCMP_deaminase"/>
</dbReference>
<dbReference type="InterPro" id="IPR016193">
    <property type="entry name" value="Cytidine_deaminase-like"/>
</dbReference>
<name>A0ABT9XJC4_9BACL</name>
<feature type="domain" description="CMP/dCMP-type deaminase" evidence="6">
    <location>
        <begin position="14"/>
        <end position="136"/>
    </location>
</feature>
<dbReference type="InterPro" id="IPR015517">
    <property type="entry name" value="dCMP_deaminase-rel"/>
</dbReference>
<dbReference type="InterPro" id="IPR002125">
    <property type="entry name" value="CMP_dCMP_dom"/>
</dbReference>
<evidence type="ECO:0000313" key="7">
    <source>
        <dbReference type="EMBL" id="MDQ0190144.1"/>
    </source>
</evidence>
<comment type="similarity">
    <text evidence="2">Belongs to the cytidine and deoxycytidylate deaminase family.</text>
</comment>
<proteinExistence type="inferred from homology"/>
<evidence type="ECO:0000256" key="4">
    <source>
        <dbReference type="ARBA" id="ARBA00022801"/>
    </source>
</evidence>
<comment type="cofactor">
    <cofactor evidence="1">
        <name>Zn(2+)</name>
        <dbReference type="ChEBI" id="CHEBI:29105"/>
    </cofactor>
</comment>
<evidence type="ECO:0000256" key="5">
    <source>
        <dbReference type="ARBA" id="ARBA00022833"/>
    </source>
</evidence>
<organism evidence="7 8">
    <name type="scientific">Alicyclobacillus cycloheptanicus</name>
    <dbReference type="NCBI Taxonomy" id="1457"/>
    <lineage>
        <taxon>Bacteria</taxon>
        <taxon>Bacillati</taxon>
        <taxon>Bacillota</taxon>
        <taxon>Bacilli</taxon>
        <taxon>Bacillales</taxon>
        <taxon>Alicyclobacillaceae</taxon>
        <taxon>Alicyclobacillus</taxon>
    </lineage>
</organism>
<dbReference type="Proteomes" id="UP001232973">
    <property type="component" value="Unassembled WGS sequence"/>
</dbReference>
<gene>
    <name evidence="7" type="ORF">J2S03_002007</name>
</gene>
<dbReference type="GO" id="GO:0004132">
    <property type="term" value="F:dCMP deaminase activity"/>
    <property type="evidence" value="ECO:0007669"/>
    <property type="project" value="UniProtKB-EC"/>
</dbReference>
<protein>
    <submittedName>
        <fullName evidence="7">dCMP deaminase</fullName>
        <ecNumber evidence="7">3.5.4.12</ecNumber>
    </submittedName>
</protein>
<keyword evidence="8" id="KW-1185">Reference proteome</keyword>
<dbReference type="Pfam" id="PF00383">
    <property type="entry name" value="dCMP_cyt_deam_1"/>
    <property type="match status" value="1"/>
</dbReference>
<keyword evidence="5" id="KW-0862">Zinc</keyword>
<comment type="caution">
    <text evidence="7">The sequence shown here is derived from an EMBL/GenBank/DDBJ whole genome shotgun (WGS) entry which is preliminary data.</text>
</comment>
<evidence type="ECO:0000256" key="3">
    <source>
        <dbReference type="ARBA" id="ARBA00022723"/>
    </source>
</evidence>
<dbReference type="PROSITE" id="PS51747">
    <property type="entry name" value="CYT_DCMP_DEAMINASES_2"/>
    <property type="match status" value="1"/>
</dbReference>
<dbReference type="PROSITE" id="PS00903">
    <property type="entry name" value="CYT_DCMP_DEAMINASES_1"/>
    <property type="match status" value="1"/>
</dbReference>
<evidence type="ECO:0000259" key="6">
    <source>
        <dbReference type="PROSITE" id="PS51747"/>
    </source>
</evidence>
<reference evidence="7 8" key="1">
    <citation type="submission" date="2023-07" db="EMBL/GenBank/DDBJ databases">
        <title>Genomic Encyclopedia of Type Strains, Phase IV (KMG-IV): sequencing the most valuable type-strain genomes for metagenomic binning, comparative biology and taxonomic classification.</title>
        <authorList>
            <person name="Goeker M."/>
        </authorList>
    </citation>
    <scope>NUCLEOTIDE SEQUENCE [LARGE SCALE GENOMIC DNA]</scope>
    <source>
        <strain evidence="7 8">DSM 4006</strain>
    </source>
</reference>
<dbReference type="EC" id="3.5.4.12" evidence="7"/>